<dbReference type="SUPFAM" id="SSF57802">
    <property type="entry name" value="Rubredoxin-like"/>
    <property type="match status" value="1"/>
</dbReference>
<dbReference type="EMBL" id="JABGBW010000001">
    <property type="protein sequence ID" value="MBC2575615.1"/>
    <property type="molecule type" value="Genomic_DNA"/>
</dbReference>
<feature type="domain" description="Desulfoferrodoxin N-terminal" evidence="14">
    <location>
        <begin position="3"/>
        <end position="37"/>
    </location>
</feature>
<dbReference type="InterPro" id="IPR004793">
    <property type="entry name" value="Desulfoferrodoxin_rbo"/>
</dbReference>
<evidence type="ECO:0000256" key="3">
    <source>
        <dbReference type="ARBA" id="ARBA00005941"/>
    </source>
</evidence>
<dbReference type="NCBIfam" id="TIGR00332">
    <property type="entry name" value="neela_ferrous"/>
    <property type="match status" value="1"/>
</dbReference>
<keyword evidence="6" id="KW-0813">Transport</keyword>
<evidence type="ECO:0000259" key="13">
    <source>
        <dbReference type="Pfam" id="PF01880"/>
    </source>
</evidence>
<dbReference type="PANTHER" id="PTHR36541:SF1">
    <property type="entry name" value="SUPEROXIDE REDUCTASE-RELATED"/>
    <property type="match status" value="1"/>
</dbReference>
<evidence type="ECO:0000256" key="2">
    <source>
        <dbReference type="ARBA" id="ARBA00001973"/>
    </source>
</evidence>
<evidence type="ECO:0000256" key="6">
    <source>
        <dbReference type="ARBA" id="ARBA00022448"/>
    </source>
</evidence>
<dbReference type="Pfam" id="PF06397">
    <property type="entry name" value="Desulfoferrod_N"/>
    <property type="match status" value="1"/>
</dbReference>
<evidence type="ECO:0000256" key="8">
    <source>
        <dbReference type="ARBA" id="ARBA00022982"/>
    </source>
</evidence>
<organism evidence="15 16">
    <name type="scientific">Peptostreptococcus canis</name>
    <dbReference type="NCBI Taxonomy" id="1159213"/>
    <lineage>
        <taxon>Bacteria</taxon>
        <taxon>Bacillati</taxon>
        <taxon>Bacillota</taxon>
        <taxon>Clostridia</taxon>
        <taxon>Peptostreptococcales</taxon>
        <taxon>Peptostreptococcaceae</taxon>
        <taxon>Peptostreptococcus</taxon>
    </lineage>
</organism>
<dbReference type="CDD" id="cd00974">
    <property type="entry name" value="DSRD"/>
    <property type="match status" value="1"/>
</dbReference>
<dbReference type="SUPFAM" id="SSF49367">
    <property type="entry name" value="Superoxide reductase-like"/>
    <property type="match status" value="1"/>
</dbReference>
<keyword evidence="8" id="KW-0249">Electron transport</keyword>
<evidence type="ECO:0000256" key="1">
    <source>
        <dbReference type="ARBA" id="ARBA00001965"/>
    </source>
</evidence>
<name>A0ABR6TJP1_9FIRM</name>
<evidence type="ECO:0000256" key="9">
    <source>
        <dbReference type="ARBA" id="ARBA00023004"/>
    </source>
</evidence>
<evidence type="ECO:0000256" key="11">
    <source>
        <dbReference type="ARBA" id="ARBA00031398"/>
    </source>
</evidence>
<gene>
    <name evidence="15" type="ORF">HLB29_02850</name>
</gene>
<dbReference type="InterPro" id="IPR002742">
    <property type="entry name" value="Desulfoferrodoxin_Fe-bd_dom"/>
</dbReference>
<comment type="cofactor">
    <cofactor evidence="2">
        <name>Cu(2+)</name>
        <dbReference type="ChEBI" id="CHEBI:29036"/>
    </cofactor>
</comment>
<dbReference type="Gene3D" id="2.20.28.100">
    <property type="entry name" value="Desulphoferrodoxin, N-terminal domain"/>
    <property type="match status" value="1"/>
</dbReference>
<evidence type="ECO:0000256" key="5">
    <source>
        <dbReference type="ARBA" id="ARBA00014839"/>
    </source>
</evidence>
<evidence type="ECO:0000256" key="7">
    <source>
        <dbReference type="ARBA" id="ARBA00022723"/>
    </source>
</evidence>
<evidence type="ECO:0000256" key="4">
    <source>
        <dbReference type="ARBA" id="ARBA00012679"/>
    </source>
</evidence>
<evidence type="ECO:0000259" key="14">
    <source>
        <dbReference type="Pfam" id="PF06397"/>
    </source>
</evidence>
<dbReference type="Gene3D" id="2.60.40.730">
    <property type="entry name" value="SOR catalytic domain"/>
    <property type="match status" value="1"/>
</dbReference>
<feature type="domain" description="Desulfoferrodoxin ferrous iron-binding" evidence="13">
    <location>
        <begin position="43"/>
        <end position="126"/>
    </location>
</feature>
<dbReference type="RefSeq" id="WP_185623610.1">
    <property type="nucleotide sequence ID" value="NZ_JABGBW010000001.1"/>
</dbReference>
<accession>A0ABR6TJP1</accession>
<keyword evidence="9" id="KW-0408">Iron</keyword>
<comment type="similarity">
    <text evidence="3">Belongs to the desulfoferrodoxin family.</text>
</comment>
<evidence type="ECO:0000256" key="10">
    <source>
        <dbReference type="ARBA" id="ARBA00024690"/>
    </source>
</evidence>
<dbReference type="InterPro" id="IPR004462">
    <property type="entry name" value="Desulfoferrodoxin_N"/>
</dbReference>
<reference evidence="15 16" key="1">
    <citation type="submission" date="2020-05" db="EMBL/GenBank/DDBJ databases">
        <title>Draft genome of xy-202 and genomic insight in genome of the genus Peptostreptococcus.</title>
        <authorList>
            <person name="Zhang Z."/>
        </authorList>
    </citation>
    <scope>NUCLEOTIDE SEQUENCE [LARGE SCALE GENOMIC DNA]</scope>
    <source>
        <strain evidence="15 16">DSM 27025</strain>
    </source>
</reference>
<dbReference type="Pfam" id="PF01880">
    <property type="entry name" value="Desulfoferrodox"/>
    <property type="match status" value="1"/>
</dbReference>
<evidence type="ECO:0000313" key="16">
    <source>
        <dbReference type="Proteomes" id="UP000713904"/>
    </source>
</evidence>
<dbReference type="InterPro" id="IPR051233">
    <property type="entry name" value="Desulfoferrodoxin_SOR"/>
</dbReference>
<proteinExistence type="inferred from homology"/>
<keyword evidence="7" id="KW-0479">Metal-binding</keyword>
<dbReference type="InterPro" id="IPR036073">
    <property type="entry name" value="Desulfoferrodoxin_Fe-bd_dom_sf"/>
</dbReference>
<dbReference type="PANTHER" id="PTHR36541">
    <property type="entry name" value="SUPEROXIDE REDUCTASE-RELATED"/>
    <property type="match status" value="1"/>
</dbReference>
<comment type="function">
    <text evidence="10">Catalyzes the one-electron reduction of superoxide anion radical to hydrogen peroxide at a nonheme ferrous iron center. Plays a fundamental role in case of oxidative stress via its superoxide detoxification activity.</text>
</comment>
<sequence>MARELKFYKCNLCGQVVELLVEGPGTLVCCDQEMELLKANSSDGAGEKHVPVVEVEGNKVTVKVGSVAHPMTEKHLITFIVLLTEKGVQRVDLAHTDEPEAVFTIAEDDKVIAAYEYCNLHGLWVAEV</sequence>
<dbReference type="EC" id="1.15.1.2" evidence="4"/>
<evidence type="ECO:0000313" key="15">
    <source>
        <dbReference type="EMBL" id="MBC2575615.1"/>
    </source>
</evidence>
<comment type="caution">
    <text evidence="15">The sequence shown here is derived from an EMBL/GenBank/DDBJ whole genome shotgun (WGS) entry which is preliminary data.</text>
</comment>
<dbReference type="Proteomes" id="UP000713904">
    <property type="component" value="Unassembled WGS sequence"/>
</dbReference>
<comment type="catalytic activity">
    <reaction evidence="12">
        <text>reduced [rubredoxin] + superoxide + 2 H(+) = oxidized [rubredoxin] + H2O2</text>
        <dbReference type="Rhea" id="RHEA:21324"/>
        <dbReference type="Rhea" id="RHEA-COMP:10302"/>
        <dbReference type="Rhea" id="RHEA-COMP:10303"/>
        <dbReference type="ChEBI" id="CHEBI:15378"/>
        <dbReference type="ChEBI" id="CHEBI:16240"/>
        <dbReference type="ChEBI" id="CHEBI:18421"/>
        <dbReference type="ChEBI" id="CHEBI:29033"/>
        <dbReference type="ChEBI" id="CHEBI:29034"/>
        <dbReference type="EC" id="1.15.1.2"/>
    </reaction>
</comment>
<protein>
    <recommendedName>
        <fullName evidence="5">Desulfoferrodoxin</fullName>
        <ecNumber evidence="4">1.15.1.2</ecNumber>
    </recommendedName>
    <alternativeName>
        <fullName evidence="11">Superoxide reductase</fullName>
    </alternativeName>
</protein>
<comment type="cofactor">
    <cofactor evidence="1">
        <name>Fe(3+)</name>
        <dbReference type="ChEBI" id="CHEBI:29034"/>
    </cofactor>
</comment>
<evidence type="ECO:0000256" key="12">
    <source>
        <dbReference type="ARBA" id="ARBA00047448"/>
    </source>
</evidence>
<dbReference type="NCBIfam" id="TIGR00319">
    <property type="entry name" value="desulf_FeS4"/>
    <property type="match status" value="1"/>
</dbReference>
<keyword evidence="16" id="KW-1185">Reference proteome</keyword>
<dbReference type="NCBIfam" id="TIGR00320">
    <property type="entry name" value="dfx_rbo"/>
    <property type="match status" value="1"/>
</dbReference>
<dbReference type="InterPro" id="IPR038094">
    <property type="entry name" value="Desulfoferrodoxin_N_sf"/>
</dbReference>